<evidence type="ECO:0000256" key="2">
    <source>
        <dbReference type="SAM" id="SignalP"/>
    </source>
</evidence>
<keyword evidence="2" id="KW-0732">Signal</keyword>
<dbReference type="PANTHER" id="PTHR30203:SF24">
    <property type="entry name" value="BLR4935 PROTEIN"/>
    <property type="match status" value="1"/>
</dbReference>
<sequence length="535" mass="55014">MQLARSGAGVRARACAAAAALLLPATSAGAQRSADALDSLVSAALAASPLVRAAAARVDAAAARVGPAGARPDPMLMAGVQNLPLSAPGFADEMTMAMVGVGQTVTLPGKRALRRTAAEREVDAARAEVARVRLDVARDVRTAYLDLAYLDRALTLVARNRTLLVEQVRVAESRYGSGADLALAPTTSMASRAAPLAMPTTGAPMAAARAATPRVSASASAPAMGGMGSMGAGGGDGTPMLPAAMPAVNAAPAVMGGAMRAPMPGGALQEILRARAEVARLAEDAAALVEERRAVLARLNAALDRPSATPVDATVVPARIVRAAVAPSAREVRFTSAALGARAAGSPLPSVETLQALATERSPILRTHEALIAAQRARVELARRERRPDLDVALQYGVRPRHPDMITATVSVPIPVQRRRVQDQLVAGARAELTALEAEHHQQLAVHGAEIARLHAEAERARTQLALLSSAAMPQAQASLAASLAAYRAGQAGLAAVLDAHAAVFDQETAYQRALTDFARAVAELERSVGAEVLP</sequence>
<evidence type="ECO:0008006" key="5">
    <source>
        <dbReference type="Google" id="ProtNLM"/>
    </source>
</evidence>
<dbReference type="GO" id="GO:0015562">
    <property type="term" value="F:efflux transmembrane transporter activity"/>
    <property type="evidence" value="ECO:0007669"/>
    <property type="project" value="InterPro"/>
</dbReference>
<organism evidence="3 4">
    <name type="scientific">Roseisolibacter agri</name>
    <dbReference type="NCBI Taxonomy" id="2014610"/>
    <lineage>
        <taxon>Bacteria</taxon>
        <taxon>Pseudomonadati</taxon>
        <taxon>Gemmatimonadota</taxon>
        <taxon>Gemmatimonadia</taxon>
        <taxon>Gemmatimonadales</taxon>
        <taxon>Gemmatimonadaceae</taxon>
        <taxon>Roseisolibacter</taxon>
    </lineage>
</organism>
<proteinExistence type="inferred from homology"/>
<dbReference type="SUPFAM" id="SSF56954">
    <property type="entry name" value="Outer membrane efflux proteins (OEP)"/>
    <property type="match status" value="2"/>
</dbReference>
<dbReference type="InterPro" id="IPR010131">
    <property type="entry name" value="MdtP/NodT-like"/>
</dbReference>
<evidence type="ECO:0000256" key="1">
    <source>
        <dbReference type="ARBA" id="ARBA00007613"/>
    </source>
</evidence>
<dbReference type="EMBL" id="BRXS01000007">
    <property type="protein sequence ID" value="GLC27782.1"/>
    <property type="molecule type" value="Genomic_DNA"/>
</dbReference>
<dbReference type="PANTHER" id="PTHR30203">
    <property type="entry name" value="OUTER MEMBRANE CATION EFFLUX PROTEIN"/>
    <property type="match status" value="1"/>
</dbReference>
<gene>
    <name evidence="3" type="ORF">rosag_42950</name>
</gene>
<feature type="chain" id="PRO_5041440348" description="Outer membrane efflux protein" evidence="2">
    <location>
        <begin position="31"/>
        <end position="535"/>
    </location>
</feature>
<dbReference type="Pfam" id="PF02321">
    <property type="entry name" value="OEP"/>
    <property type="match status" value="1"/>
</dbReference>
<comment type="similarity">
    <text evidence="1">Belongs to the outer membrane factor (OMF) (TC 1.B.17) family.</text>
</comment>
<dbReference type="Proteomes" id="UP001161325">
    <property type="component" value="Unassembled WGS sequence"/>
</dbReference>
<protein>
    <recommendedName>
        <fullName evidence="5">Outer membrane efflux protein</fullName>
    </recommendedName>
</protein>
<feature type="signal peptide" evidence="2">
    <location>
        <begin position="1"/>
        <end position="30"/>
    </location>
</feature>
<dbReference type="Gene3D" id="1.20.1600.10">
    <property type="entry name" value="Outer membrane efflux proteins (OEP)"/>
    <property type="match status" value="2"/>
</dbReference>
<name>A0AA37QCI8_9BACT</name>
<evidence type="ECO:0000313" key="3">
    <source>
        <dbReference type="EMBL" id="GLC27782.1"/>
    </source>
</evidence>
<dbReference type="RefSeq" id="WP_284352212.1">
    <property type="nucleotide sequence ID" value="NZ_BRXS01000007.1"/>
</dbReference>
<accession>A0AA37QCI8</accession>
<reference evidence="3" key="1">
    <citation type="submission" date="2022-08" db="EMBL/GenBank/DDBJ databases">
        <title>Draft genome sequencing of Roseisolibacter agri AW1220.</title>
        <authorList>
            <person name="Tobiishi Y."/>
            <person name="Tonouchi A."/>
        </authorList>
    </citation>
    <scope>NUCLEOTIDE SEQUENCE</scope>
    <source>
        <strain evidence="3">AW1220</strain>
    </source>
</reference>
<evidence type="ECO:0000313" key="4">
    <source>
        <dbReference type="Proteomes" id="UP001161325"/>
    </source>
</evidence>
<dbReference type="InterPro" id="IPR003423">
    <property type="entry name" value="OMP_efflux"/>
</dbReference>
<keyword evidence="4" id="KW-1185">Reference proteome</keyword>
<comment type="caution">
    <text evidence="3">The sequence shown here is derived from an EMBL/GenBank/DDBJ whole genome shotgun (WGS) entry which is preliminary data.</text>
</comment>
<dbReference type="AlphaFoldDB" id="A0AA37QCI8"/>